<reference evidence="1 2" key="1">
    <citation type="journal article" date="2019" name="Int. J. Syst. Evol. Microbiol.">
        <title>The Global Catalogue of Microorganisms (GCM) 10K type strain sequencing project: providing services to taxonomists for standard genome sequencing and annotation.</title>
        <authorList>
            <consortium name="The Broad Institute Genomics Platform"/>
            <consortium name="The Broad Institute Genome Sequencing Center for Infectious Disease"/>
            <person name="Wu L."/>
            <person name="Ma J."/>
        </authorList>
    </citation>
    <scope>NUCLEOTIDE SEQUENCE [LARGE SCALE GENOMIC DNA]</scope>
    <source>
        <strain evidence="1 2">JCM 4788</strain>
    </source>
</reference>
<name>A0ABN0YQX2_9ACTN</name>
<keyword evidence="2" id="KW-1185">Reference proteome</keyword>
<evidence type="ECO:0000313" key="1">
    <source>
        <dbReference type="EMBL" id="GAA0405944.1"/>
    </source>
</evidence>
<dbReference type="EMBL" id="BAAABX010000032">
    <property type="protein sequence ID" value="GAA0405944.1"/>
    <property type="molecule type" value="Genomic_DNA"/>
</dbReference>
<sequence>MISLKRTHICGALRPGFELRPPIGVNSIPCVRKPGHIGAHEDAWGKTWFSPAPSVVCCQCKRTTAAPVTIRSIETGSGPIVIIQACPGCAPRAQGAC</sequence>
<evidence type="ECO:0000313" key="2">
    <source>
        <dbReference type="Proteomes" id="UP001500879"/>
    </source>
</evidence>
<accession>A0ABN0YQX2</accession>
<proteinExistence type="predicted"/>
<organism evidence="1 2">
    <name type="scientific">Streptomyces luteireticuli</name>
    <dbReference type="NCBI Taxonomy" id="173858"/>
    <lineage>
        <taxon>Bacteria</taxon>
        <taxon>Bacillati</taxon>
        <taxon>Actinomycetota</taxon>
        <taxon>Actinomycetes</taxon>
        <taxon>Kitasatosporales</taxon>
        <taxon>Streptomycetaceae</taxon>
        <taxon>Streptomyces</taxon>
    </lineage>
</organism>
<protein>
    <submittedName>
        <fullName evidence="1">Uncharacterized protein</fullName>
    </submittedName>
</protein>
<gene>
    <name evidence="1" type="ORF">GCM10010357_28600</name>
</gene>
<dbReference type="Proteomes" id="UP001500879">
    <property type="component" value="Unassembled WGS sequence"/>
</dbReference>
<comment type="caution">
    <text evidence="1">The sequence shown here is derived from an EMBL/GenBank/DDBJ whole genome shotgun (WGS) entry which is preliminary data.</text>
</comment>